<protein>
    <submittedName>
        <fullName evidence="16">Uncharacterized protein</fullName>
    </submittedName>
</protein>
<feature type="compositionally biased region" description="Basic residues" evidence="13">
    <location>
        <begin position="269"/>
        <end position="281"/>
    </location>
</feature>
<name>A0A4C1XN79_EUMVA</name>
<evidence type="ECO:0000256" key="4">
    <source>
        <dbReference type="ARBA" id="ARBA00022461"/>
    </source>
</evidence>
<evidence type="ECO:0000256" key="8">
    <source>
        <dbReference type="ARBA" id="ARBA00023065"/>
    </source>
</evidence>
<keyword evidence="6 14" id="KW-1133">Transmembrane helix</keyword>
<feature type="chain" id="PRO_5020029146" evidence="15">
    <location>
        <begin position="19"/>
        <end position="336"/>
    </location>
</feature>
<dbReference type="GO" id="GO:0005272">
    <property type="term" value="F:sodium channel activity"/>
    <property type="evidence" value="ECO:0007669"/>
    <property type="project" value="UniProtKB-KW"/>
</dbReference>
<evidence type="ECO:0000256" key="9">
    <source>
        <dbReference type="ARBA" id="ARBA00023136"/>
    </source>
</evidence>
<keyword evidence="7" id="KW-0915">Sodium</keyword>
<evidence type="ECO:0000256" key="2">
    <source>
        <dbReference type="ARBA" id="ARBA00007193"/>
    </source>
</evidence>
<sequence>MKYALMIVASAFWATVSAIPPPHPRVLEAKEEERFLPDHLRSPAWRNPHLRQVLPLTSLLHNGEKLVYDRDTDEIDRGEIYKMLTHAGLVPRRPNTFDLHRSHPKKIKHESNDHLPLLDSPELFQWFWLILVILSWYGSAVLIVSAWEDFCNNPISFGVDSSYIDWDTDFPSVGIVDARPFSGFGRSINGDSLFSRQNHLHSPSVPQLVERMHCLQNNFSYYANLVTSKCHESITNCSYNGLLANRHLVKLGLIKSERKRCPLLTTPPHCKKSADHRKKRAHREERQSGVRAYAAIAEIAVTAGPSSRIILNKFTSKSCASDFYFRVHASDSERVT</sequence>
<dbReference type="OrthoDB" id="7440610at2759"/>
<gene>
    <name evidence="16" type="ORF">EVAR_103278_1</name>
</gene>
<evidence type="ECO:0000256" key="6">
    <source>
        <dbReference type="ARBA" id="ARBA00022989"/>
    </source>
</evidence>
<evidence type="ECO:0000256" key="13">
    <source>
        <dbReference type="SAM" id="MobiDB-lite"/>
    </source>
</evidence>
<keyword evidence="3 12" id="KW-0813">Transport</keyword>
<proteinExistence type="inferred from homology"/>
<keyword evidence="4 12" id="KW-0894">Sodium channel</keyword>
<keyword evidence="15" id="KW-0732">Signal</keyword>
<comment type="similarity">
    <text evidence="2 12">Belongs to the amiloride-sensitive sodium channel (TC 1.A.6) family.</text>
</comment>
<feature type="region of interest" description="Disordered" evidence="13">
    <location>
        <begin position="265"/>
        <end position="287"/>
    </location>
</feature>
<keyword evidence="9 14" id="KW-0472">Membrane</keyword>
<evidence type="ECO:0000256" key="14">
    <source>
        <dbReference type="SAM" id="Phobius"/>
    </source>
</evidence>
<comment type="subcellular location">
    <subcellularLocation>
        <location evidence="1">Membrane</location>
        <topology evidence="1">Multi-pass membrane protein</topology>
    </subcellularLocation>
</comment>
<evidence type="ECO:0000313" key="16">
    <source>
        <dbReference type="EMBL" id="GBP65396.1"/>
    </source>
</evidence>
<feature type="transmembrane region" description="Helical" evidence="14">
    <location>
        <begin position="126"/>
        <end position="147"/>
    </location>
</feature>
<feature type="signal peptide" evidence="15">
    <location>
        <begin position="1"/>
        <end position="18"/>
    </location>
</feature>
<evidence type="ECO:0000256" key="7">
    <source>
        <dbReference type="ARBA" id="ARBA00023053"/>
    </source>
</evidence>
<keyword evidence="11 12" id="KW-0407">Ion channel</keyword>
<keyword evidence="10 12" id="KW-0739">Sodium transport</keyword>
<evidence type="ECO:0000256" key="12">
    <source>
        <dbReference type="RuleBase" id="RU000679"/>
    </source>
</evidence>
<evidence type="ECO:0000256" key="5">
    <source>
        <dbReference type="ARBA" id="ARBA00022692"/>
    </source>
</evidence>
<dbReference type="Pfam" id="PF00858">
    <property type="entry name" value="ASC"/>
    <property type="match status" value="1"/>
</dbReference>
<dbReference type="Proteomes" id="UP000299102">
    <property type="component" value="Unassembled WGS sequence"/>
</dbReference>
<reference evidence="16 17" key="1">
    <citation type="journal article" date="2019" name="Commun. Biol.">
        <title>The bagworm genome reveals a unique fibroin gene that provides high tensile strength.</title>
        <authorList>
            <person name="Kono N."/>
            <person name="Nakamura H."/>
            <person name="Ohtoshi R."/>
            <person name="Tomita M."/>
            <person name="Numata K."/>
            <person name="Arakawa K."/>
        </authorList>
    </citation>
    <scope>NUCLEOTIDE SEQUENCE [LARGE SCALE GENOMIC DNA]</scope>
</reference>
<evidence type="ECO:0000256" key="11">
    <source>
        <dbReference type="ARBA" id="ARBA00023303"/>
    </source>
</evidence>
<evidence type="ECO:0000256" key="15">
    <source>
        <dbReference type="SAM" id="SignalP"/>
    </source>
</evidence>
<evidence type="ECO:0000256" key="1">
    <source>
        <dbReference type="ARBA" id="ARBA00004141"/>
    </source>
</evidence>
<keyword evidence="5 12" id="KW-0812">Transmembrane</keyword>
<dbReference type="AlphaFoldDB" id="A0A4C1XN79"/>
<dbReference type="GO" id="GO:0016020">
    <property type="term" value="C:membrane"/>
    <property type="evidence" value="ECO:0007669"/>
    <property type="project" value="UniProtKB-SubCell"/>
</dbReference>
<comment type="caution">
    <text evidence="16">The sequence shown here is derived from an EMBL/GenBank/DDBJ whole genome shotgun (WGS) entry which is preliminary data.</text>
</comment>
<evidence type="ECO:0000256" key="3">
    <source>
        <dbReference type="ARBA" id="ARBA00022448"/>
    </source>
</evidence>
<evidence type="ECO:0000313" key="17">
    <source>
        <dbReference type="Proteomes" id="UP000299102"/>
    </source>
</evidence>
<dbReference type="EMBL" id="BGZK01000928">
    <property type="protein sequence ID" value="GBP65396.1"/>
    <property type="molecule type" value="Genomic_DNA"/>
</dbReference>
<evidence type="ECO:0000256" key="10">
    <source>
        <dbReference type="ARBA" id="ARBA00023201"/>
    </source>
</evidence>
<dbReference type="InterPro" id="IPR001873">
    <property type="entry name" value="ENaC"/>
</dbReference>
<organism evidence="16 17">
    <name type="scientific">Eumeta variegata</name>
    <name type="common">Bagworm moth</name>
    <name type="synonym">Eumeta japonica</name>
    <dbReference type="NCBI Taxonomy" id="151549"/>
    <lineage>
        <taxon>Eukaryota</taxon>
        <taxon>Metazoa</taxon>
        <taxon>Ecdysozoa</taxon>
        <taxon>Arthropoda</taxon>
        <taxon>Hexapoda</taxon>
        <taxon>Insecta</taxon>
        <taxon>Pterygota</taxon>
        <taxon>Neoptera</taxon>
        <taxon>Endopterygota</taxon>
        <taxon>Lepidoptera</taxon>
        <taxon>Glossata</taxon>
        <taxon>Ditrysia</taxon>
        <taxon>Tineoidea</taxon>
        <taxon>Psychidae</taxon>
        <taxon>Oiketicinae</taxon>
        <taxon>Eumeta</taxon>
    </lineage>
</organism>
<accession>A0A4C1XN79</accession>
<keyword evidence="8 12" id="KW-0406">Ion transport</keyword>
<keyword evidence="17" id="KW-1185">Reference proteome</keyword>